<evidence type="ECO:0000256" key="1">
    <source>
        <dbReference type="SAM" id="Phobius"/>
    </source>
</evidence>
<keyword evidence="1" id="KW-0472">Membrane</keyword>
<comment type="caution">
    <text evidence="2">The sequence shown here is derived from an EMBL/GenBank/DDBJ whole genome shotgun (WGS) entry which is preliminary data.</text>
</comment>
<organism evidence="2 3">
    <name type="scientific">Nonomuraea harbinensis</name>
    <dbReference type="NCBI Taxonomy" id="1286938"/>
    <lineage>
        <taxon>Bacteria</taxon>
        <taxon>Bacillati</taxon>
        <taxon>Actinomycetota</taxon>
        <taxon>Actinomycetes</taxon>
        <taxon>Streptosporangiales</taxon>
        <taxon>Streptosporangiaceae</taxon>
        <taxon>Nonomuraea</taxon>
    </lineage>
</organism>
<sequence length="48" mass="4996">MSATRSERFLSEFNIASMLGLAAPMLFLAAGQLIVMLTGGIDLSVGPP</sequence>
<proteinExistence type="predicted"/>
<evidence type="ECO:0000313" key="3">
    <source>
        <dbReference type="Proteomes" id="UP001596096"/>
    </source>
</evidence>
<keyword evidence="1" id="KW-1133">Transmembrane helix</keyword>
<dbReference type="RefSeq" id="WP_219547445.1">
    <property type="nucleotide sequence ID" value="NZ_JAHKRN010000032.1"/>
</dbReference>
<dbReference type="Proteomes" id="UP001596096">
    <property type="component" value="Unassembled WGS sequence"/>
</dbReference>
<keyword evidence="3" id="KW-1185">Reference proteome</keyword>
<name>A0ABW1C6K5_9ACTN</name>
<evidence type="ECO:0008006" key="4">
    <source>
        <dbReference type="Google" id="ProtNLM"/>
    </source>
</evidence>
<gene>
    <name evidence="2" type="ORF">ACFPUY_39815</name>
</gene>
<keyword evidence="1" id="KW-0812">Transmembrane</keyword>
<evidence type="ECO:0000313" key="2">
    <source>
        <dbReference type="EMBL" id="MFC5821274.1"/>
    </source>
</evidence>
<dbReference type="EMBL" id="JBHSNW010000032">
    <property type="protein sequence ID" value="MFC5821274.1"/>
    <property type="molecule type" value="Genomic_DNA"/>
</dbReference>
<accession>A0ABW1C6K5</accession>
<reference evidence="3" key="1">
    <citation type="journal article" date="2019" name="Int. J. Syst. Evol. Microbiol.">
        <title>The Global Catalogue of Microorganisms (GCM) 10K type strain sequencing project: providing services to taxonomists for standard genome sequencing and annotation.</title>
        <authorList>
            <consortium name="The Broad Institute Genomics Platform"/>
            <consortium name="The Broad Institute Genome Sequencing Center for Infectious Disease"/>
            <person name="Wu L."/>
            <person name="Ma J."/>
        </authorList>
    </citation>
    <scope>NUCLEOTIDE SEQUENCE [LARGE SCALE GENOMIC DNA]</scope>
    <source>
        <strain evidence="3">CGMCC 4.7106</strain>
    </source>
</reference>
<feature type="transmembrane region" description="Helical" evidence="1">
    <location>
        <begin position="21"/>
        <end position="41"/>
    </location>
</feature>
<protein>
    <recommendedName>
        <fullName evidence="4">ABC transporter permease</fullName>
    </recommendedName>
</protein>